<sequence>MNPVSLLMRMDCLIFFPLALDETVFVLTVAESSAHLSFLSDIFFSRFEISVIFTFCSCGLY</sequence>
<reference evidence="1" key="1">
    <citation type="submission" date="2014-09" db="EMBL/GenBank/DDBJ databases">
        <authorList>
            <person name="Magalhaes I.L.F."/>
            <person name="Oliveira U."/>
            <person name="Santos F.R."/>
            <person name="Vidigal T.H.D.A."/>
            <person name="Brescovit A.D."/>
            <person name="Santos A.J."/>
        </authorList>
    </citation>
    <scope>NUCLEOTIDE SEQUENCE</scope>
    <source>
        <tissue evidence="1">Shoot tissue taken approximately 20 cm above the soil surface</tissue>
    </source>
</reference>
<dbReference type="EMBL" id="GBRH01267446">
    <property type="protein sequence ID" value="JAD30449.1"/>
    <property type="molecule type" value="Transcribed_RNA"/>
</dbReference>
<proteinExistence type="predicted"/>
<dbReference type="AlphaFoldDB" id="A0A0A8YTQ9"/>
<reference evidence="1" key="2">
    <citation type="journal article" date="2015" name="Data Brief">
        <title>Shoot transcriptome of the giant reed, Arundo donax.</title>
        <authorList>
            <person name="Barrero R.A."/>
            <person name="Guerrero F.D."/>
            <person name="Moolhuijzen P."/>
            <person name="Goolsby J.A."/>
            <person name="Tidwell J."/>
            <person name="Bellgard S.E."/>
            <person name="Bellgard M.I."/>
        </authorList>
    </citation>
    <scope>NUCLEOTIDE SEQUENCE</scope>
    <source>
        <tissue evidence="1">Shoot tissue taken approximately 20 cm above the soil surface</tissue>
    </source>
</reference>
<name>A0A0A8YTQ9_ARUDO</name>
<accession>A0A0A8YTQ9</accession>
<protein>
    <submittedName>
        <fullName evidence="1">Uncharacterized protein</fullName>
    </submittedName>
</protein>
<evidence type="ECO:0000313" key="1">
    <source>
        <dbReference type="EMBL" id="JAD30449.1"/>
    </source>
</evidence>
<organism evidence="1">
    <name type="scientific">Arundo donax</name>
    <name type="common">Giant reed</name>
    <name type="synonym">Donax arundinaceus</name>
    <dbReference type="NCBI Taxonomy" id="35708"/>
    <lineage>
        <taxon>Eukaryota</taxon>
        <taxon>Viridiplantae</taxon>
        <taxon>Streptophyta</taxon>
        <taxon>Embryophyta</taxon>
        <taxon>Tracheophyta</taxon>
        <taxon>Spermatophyta</taxon>
        <taxon>Magnoliopsida</taxon>
        <taxon>Liliopsida</taxon>
        <taxon>Poales</taxon>
        <taxon>Poaceae</taxon>
        <taxon>PACMAD clade</taxon>
        <taxon>Arundinoideae</taxon>
        <taxon>Arundineae</taxon>
        <taxon>Arundo</taxon>
    </lineage>
</organism>